<dbReference type="EMBL" id="QNRH01000010">
    <property type="protein sequence ID" value="RBO91049.1"/>
    <property type="molecule type" value="Genomic_DNA"/>
</dbReference>
<dbReference type="Proteomes" id="UP000252893">
    <property type="component" value="Unassembled WGS sequence"/>
</dbReference>
<organism evidence="1 2">
    <name type="scientific">Pseudochrobactrum asaccharolyticum</name>
    <dbReference type="NCBI Taxonomy" id="354351"/>
    <lineage>
        <taxon>Bacteria</taxon>
        <taxon>Pseudomonadati</taxon>
        <taxon>Pseudomonadota</taxon>
        <taxon>Alphaproteobacteria</taxon>
        <taxon>Hyphomicrobiales</taxon>
        <taxon>Brucellaceae</taxon>
        <taxon>Pseudochrobactrum</taxon>
    </lineage>
</organism>
<reference evidence="1 2" key="1">
    <citation type="submission" date="2018-06" db="EMBL/GenBank/DDBJ databases">
        <title>Genomic Encyclopedia of Type Strains, Phase IV (KMG-IV): sequencing the most valuable type-strain genomes for metagenomic binning, comparative biology and taxonomic classification.</title>
        <authorList>
            <person name="Goeker M."/>
        </authorList>
    </citation>
    <scope>NUCLEOTIDE SEQUENCE [LARGE SCALE GENOMIC DNA]</scope>
    <source>
        <strain evidence="1 2">DSM 25619</strain>
    </source>
</reference>
<accession>A0A366DNM5</accession>
<gene>
    <name evidence="1" type="ORF">DFR47_11046</name>
</gene>
<dbReference type="AlphaFoldDB" id="A0A366DNM5"/>
<name>A0A366DNM5_9HYPH</name>
<comment type="caution">
    <text evidence="1">The sequence shown here is derived from an EMBL/GenBank/DDBJ whole genome shotgun (WGS) entry which is preliminary data.</text>
</comment>
<evidence type="ECO:0000313" key="2">
    <source>
        <dbReference type="Proteomes" id="UP000252893"/>
    </source>
</evidence>
<evidence type="ECO:0000313" key="1">
    <source>
        <dbReference type="EMBL" id="RBO91049.1"/>
    </source>
</evidence>
<dbReference type="RefSeq" id="WP_113946007.1">
    <property type="nucleotide sequence ID" value="NZ_JBHEEG010000011.1"/>
</dbReference>
<proteinExistence type="predicted"/>
<keyword evidence="2" id="KW-1185">Reference proteome</keyword>
<dbReference type="OrthoDB" id="8451613at2"/>
<protein>
    <submittedName>
        <fullName evidence="1">Uncharacterized protein</fullName>
    </submittedName>
</protein>
<sequence length="179" mass="19919">MAAPSKEQRKAISRGEVGTLKSDIRVHRVPNPFYSPDHSGESWNPPKIKAYVNIKESAVGTLYSRGHINDAQWAAAGRFRQYWERSGAKGTVAIDYGREQVDGGRGIDPLPDSMIDAVQRLNECKPVLGRKAFDLMIKVVGQGMEISDIATTQREKTTYSDYVKDGLDALAVHWGYKTH</sequence>